<evidence type="ECO:0000313" key="2">
    <source>
        <dbReference type="Proteomes" id="UP000185713"/>
    </source>
</evidence>
<dbReference type="EMBL" id="JWTK01000002">
    <property type="protein sequence ID" value="OJH49907.1"/>
    <property type="molecule type" value="Genomic_DNA"/>
</dbReference>
<protein>
    <submittedName>
        <fullName evidence="1">Uncharacterized protein</fullName>
    </submittedName>
</protein>
<gene>
    <name evidence="1" type="ORF">MPF_0695</name>
</gene>
<dbReference type="Proteomes" id="UP000185713">
    <property type="component" value="Unassembled WGS sequence"/>
</dbReference>
<name>A0A1L9C604_9EURY</name>
<comment type="caution">
    <text evidence="1">The sequence shown here is derived from an EMBL/GenBank/DDBJ whole genome shotgun (WGS) entry which is preliminary data.</text>
</comment>
<organism evidence="1 2">
    <name type="scientific">Methanohalophilus portucalensis FDF-1</name>
    <dbReference type="NCBI Taxonomy" id="523843"/>
    <lineage>
        <taxon>Archaea</taxon>
        <taxon>Methanobacteriati</taxon>
        <taxon>Methanobacteriota</taxon>
        <taxon>Stenosarchaea group</taxon>
        <taxon>Methanomicrobia</taxon>
        <taxon>Methanosarcinales</taxon>
        <taxon>Methanosarcinaceae</taxon>
        <taxon>Methanohalophilus</taxon>
    </lineage>
</organism>
<proteinExistence type="predicted"/>
<sequence>MPVLDFYGKHLKQQTSHLFIIRIEEWKRCQN</sequence>
<reference evidence="1 2" key="1">
    <citation type="submission" date="2014-12" db="EMBL/GenBank/DDBJ databases">
        <title>The genome sequence of Methanohalophilus portucalensis strain FDF1.</title>
        <authorList>
            <person name="Lai M.-C."/>
            <person name="Lai S.-J."/>
        </authorList>
    </citation>
    <scope>NUCLEOTIDE SEQUENCE [LARGE SCALE GENOMIC DNA]</scope>
    <source>
        <strain evidence="1 2">FDF-1</strain>
    </source>
</reference>
<evidence type="ECO:0000313" key="1">
    <source>
        <dbReference type="EMBL" id="OJH49907.1"/>
    </source>
</evidence>
<accession>A0A1L9C604</accession>
<dbReference type="AlphaFoldDB" id="A0A1L9C604"/>